<reference evidence="2 3" key="1">
    <citation type="submission" date="2019-02" db="EMBL/GenBank/DDBJ databases">
        <title>Sequencing the genomes of 1000 actinobacteria strains.</title>
        <authorList>
            <person name="Klenk H.-P."/>
        </authorList>
    </citation>
    <scope>NUCLEOTIDE SEQUENCE [LARGE SCALE GENOMIC DNA]</scope>
    <source>
        <strain evidence="2 3">DSM 18319</strain>
    </source>
</reference>
<name>A0A4Q8ANX1_9MICO</name>
<dbReference type="RefSeq" id="WP_130506526.1">
    <property type="nucleotide sequence ID" value="NZ_SHLC01000001.1"/>
</dbReference>
<evidence type="ECO:0000256" key="1">
    <source>
        <dbReference type="ARBA" id="ARBA00023125"/>
    </source>
</evidence>
<organism evidence="2 3">
    <name type="scientific">Microterricola gilva</name>
    <dbReference type="NCBI Taxonomy" id="393267"/>
    <lineage>
        <taxon>Bacteria</taxon>
        <taxon>Bacillati</taxon>
        <taxon>Actinomycetota</taxon>
        <taxon>Actinomycetes</taxon>
        <taxon>Micrococcales</taxon>
        <taxon>Microbacteriaceae</taxon>
        <taxon>Microterricola</taxon>
    </lineage>
</organism>
<protein>
    <submittedName>
        <fullName evidence="2">DNA-binding NarL/FixJ family response regulator</fullName>
    </submittedName>
</protein>
<keyword evidence="3" id="KW-1185">Reference proteome</keyword>
<dbReference type="Gene3D" id="3.40.50.2300">
    <property type="match status" value="1"/>
</dbReference>
<dbReference type="OrthoDB" id="4928917at2"/>
<dbReference type="Proteomes" id="UP000291483">
    <property type="component" value="Unassembled WGS sequence"/>
</dbReference>
<accession>A0A4Q8ANX1</accession>
<dbReference type="GO" id="GO:0003677">
    <property type="term" value="F:DNA binding"/>
    <property type="evidence" value="ECO:0007669"/>
    <property type="project" value="UniProtKB-KW"/>
</dbReference>
<comment type="caution">
    <text evidence="2">The sequence shown here is derived from an EMBL/GenBank/DDBJ whole genome shotgun (WGS) entry which is preliminary data.</text>
</comment>
<dbReference type="InterPro" id="IPR016032">
    <property type="entry name" value="Sig_transdc_resp-reg_C-effctor"/>
</dbReference>
<dbReference type="PANTHER" id="PTHR43214:SF42">
    <property type="entry name" value="TRANSCRIPTIONAL REGULATORY PROTEIN DESR"/>
    <property type="match status" value="1"/>
</dbReference>
<evidence type="ECO:0000313" key="2">
    <source>
        <dbReference type="EMBL" id="RZU66307.1"/>
    </source>
</evidence>
<dbReference type="InterPro" id="IPR039420">
    <property type="entry name" value="WalR-like"/>
</dbReference>
<dbReference type="AlphaFoldDB" id="A0A4Q8ANX1"/>
<dbReference type="GO" id="GO:0006355">
    <property type="term" value="P:regulation of DNA-templated transcription"/>
    <property type="evidence" value="ECO:0007669"/>
    <property type="project" value="InterPro"/>
</dbReference>
<dbReference type="SUPFAM" id="SSF46894">
    <property type="entry name" value="C-terminal effector domain of the bipartite response regulators"/>
    <property type="match status" value="1"/>
</dbReference>
<keyword evidence="1 2" id="KW-0238">DNA-binding</keyword>
<dbReference type="EMBL" id="SHLC01000001">
    <property type="protein sequence ID" value="RZU66307.1"/>
    <property type="molecule type" value="Genomic_DNA"/>
</dbReference>
<gene>
    <name evidence="2" type="ORF">EV379_2661</name>
</gene>
<evidence type="ECO:0000313" key="3">
    <source>
        <dbReference type="Proteomes" id="UP000291483"/>
    </source>
</evidence>
<dbReference type="PANTHER" id="PTHR43214">
    <property type="entry name" value="TWO-COMPONENT RESPONSE REGULATOR"/>
    <property type="match status" value="1"/>
</dbReference>
<sequence length="252" mass="26875">MPGTQSAAVSTPVTVIRLALVHGYVAALEGLSGWLDANAPEIEVVARARSWEEARAQRGAKPQVYLLDLQSLPTSSLVEVIAEARSDGAAVVAWGDFDDEMTLARLRGTGAASVLGRSNSIEDARAAVVDAVVLGRESWTGELVPVGHGRASLAARGLVHDDDSGEVVRESARSAGAQAASPIGLSEDDIEVVRLYAVGNSPIDIALRMNVRFDRVRDHLARVRDYYEAQGRRASNRLDLVQRASEDGLLEA</sequence>
<proteinExistence type="predicted"/>